<evidence type="ECO:0008006" key="5">
    <source>
        <dbReference type="Google" id="ProtNLM"/>
    </source>
</evidence>
<evidence type="ECO:0000313" key="3">
    <source>
        <dbReference type="EMBL" id="KAJ2786293.1"/>
    </source>
</evidence>
<dbReference type="EMBL" id="JANBUM010000069">
    <property type="protein sequence ID" value="KAJ2786293.1"/>
    <property type="molecule type" value="Genomic_DNA"/>
</dbReference>
<evidence type="ECO:0000313" key="4">
    <source>
        <dbReference type="Proteomes" id="UP001140172"/>
    </source>
</evidence>
<dbReference type="InterPro" id="IPR009057">
    <property type="entry name" value="Homeodomain-like_sf"/>
</dbReference>
<dbReference type="InterPro" id="IPR017884">
    <property type="entry name" value="SANT_dom"/>
</dbReference>
<dbReference type="Gene3D" id="1.10.10.60">
    <property type="entry name" value="Homeodomain-like"/>
    <property type="match status" value="1"/>
</dbReference>
<protein>
    <recommendedName>
        <fullName evidence="5">Myb-like DNA-binding domain containing protein</fullName>
    </recommendedName>
</protein>
<evidence type="ECO:0000259" key="1">
    <source>
        <dbReference type="PROSITE" id="PS50090"/>
    </source>
</evidence>
<dbReference type="Pfam" id="PF00249">
    <property type="entry name" value="Myb_DNA-binding"/>
    <property type="match status" value="1"/>
</dbReference>
<accession>A0A9W8LNP5</accession>
<name>A0A9W8LNP5_9FUNG</name>
<dbReference type="SMART" id="SM00717">
    <property type="entry name" value="SANT"/>
    <property type="match status" value="1"/>
</dbReference>
<dbReference type="InterPro" id="IPR001005">
    <property type="entry name" value="SANT/Myb"/>
</dbReference>
<gene>
    <name evidence="3" type="ORF">GGI15_001630</name>
</gene>
<feature type="domain" description="SANT" evidence="2">
    <location>
        <begin position="131"/>
        <end position="162"/>
    </location>
</feature>
<feature type="domain" description="Myb-like" evidence="1">
    <location>
        <begin position="112"/>
        <end position="158"/>
    </location>
</feature>
<comment type="caution">
    <text evidence="3">The sequence shown here is derived from an EMBL/GenBank/DDBJ whole genome shotgun (WGS) entry which is preliminary data.</text>
</comment>
<proteinExistence type="predicted"/>
<keyword evidence="4" id="KW-1185">Reference proteome</keyword>
<dbReference type="SUPFAM" id="SSF46689">
    <property type="entry name" value="Homeodomain-like"/>
    <property type="match status" value="1"/>
</dbReference>
<organism evidence="3 4">
    <name type="scientific">Coemansia interrupta</name>
    <dbReference type="NCBI Taxonomy" id="1126814"/>
    <lineage>
        <taxon>Eukaryota</taxon>
        <taxon>Fungi</taxon>
        <taxon>Fungi incertae sedis</taxon>
        <taxon>Zoopagomycota</taxon>
        <taxon>Kickxellomycotina</taxon>
        <taxon>Kickxellomycetes</taxon>
        <taxon>Kickxellales</taxon>
        <taxon>Kickxellaceae</taxon>
        <taxon>Coemansia</taxon>
    </lineage>
</organism>
<dbReference type="Proteomes" id="UP001140172">
    <property type="component" value="Unassembled WGS sequence"/>
</dbReference>
<dbReference type="AlphaFoldDB" id="A0A9W8LNP5"/>
<reference evidence="3" key="1">
    <citation type="submission" date="2022-07" db="EMBL/GenBank/DDBJ databases">
        <title>Phylogenomic reconstructions and comparative analyses of Kickxellomycotina fungi.</title>
        <authorList>
            <person name="Reynolds N.K."/>
            <person name="Stajich J.E."/>
            <person name="Barry K."/>
            <person name="Grigoriev I.V."/>
            <person name="Crous P."/>
            <person name="Smith M.E."/>
        </authorList>
    </citation>
    <scope>NUCLEOTIDE SEQUENCE</scope>
    <source>
        <strain evidence="3">BCRC 34489</strain>
    </source>
</reference>
<evidence type="ECO:0000259" key="2">
    <source>
        <dbReference type="PROSITE" id="PS51293"/>
    </source>
</evidence>
<dbReference type="OrthoDB" id="2143914at2759"/>
<dbReference type="PROSITE" id="PS50090">
    <property type="entry name" value="MYB_LIKE"/>
    <property type="match status" value="1"/>
</dbReference>
<sequence length="176" mass="19840">MPATNNFEFHPLYHTIVAELSNEELSTVREIVTRNGDLLTKSTLKTLVKAELPLCLDEDIERAIEICMNDVKTKPASSIPPSVQSTPKMLNIPSIPNGLLKPTLPIEKESISKWSDEETNKLYMYLQSVDGRKNWTACARYVGTKTSAQCKAKYNNMRAQELPRNESMLATRRAIV</sequence>
<dbReference type="CDD" id="cd00167">
    <property type="entry name" value="SANT"/>
    <property type="match status" value="1"/>
</dbReference>
<dbReference type="PROSITE" id="PS51293">
    <property type="entry name" value="SANT"/>
    <property type="match status" value="1"/>
</dbReference>